<dbReference type="Gene3D" id="3.40.190.150">
    <property type="entry name" value="Bordetella uptake gene, domain 1"/>
    <property type="match status" value="1"/>
</dbReference>
<dbReference type="SUPFAM" id="SSF53850">
    <property type="entry name" value="Periplasmic binding protein-like II"/>
    <property type="match status" value="1"/>
</dbReference>
<evidence type="ECO:0000313" key="3">
    <source>
        <dbReference type="EMBL" id="MFC3676728.1"/>
    </source>
</evidence>
<keyword evidence="2" id="KW-0732">Signal</keyword>
<dbReference type="Proteomes" id="UP001595711">
    <property type="component" value="Unassembled WGS sequence"/>
</dbReference>
<dbReference type="PANTHER" id="PTHR42928:SF5">
    <property type="entry name" value="BLR1237 PROTEIN"/>
    <property type="match status" value="1"/>
</dbReference>
<dbReference type="Gene3D" id="3.40.190.10">
    <property type="entry name" value="Periplasmic binding protein-like II"/>
    <property type="match status" value="1"/>
</dbReference>
<name>A0ABV7VGY8_9PROT</name>
<comment type="similarity">
    <text evidence="1">Belongs to the UPF0065 (bug) family.</text>
</comment>
<comment type="caution">
    <text evidence="3">The sequence shown here is derived from an EMBL/GenBank/DDBJ whole genome shotgun (WGS) entry which is preliminary data.</text>
</comment>
<dbReference type="CDD" id="cd07012">
    <property type="entry name" value="PBP2_Bug_TTT"/>
    <property type="match status" value="1"/>
</dbReference>
<keyword evidence="4" id="KW-1185">Reference proteome</keyword>
<proteinExistence type="inferred from homology"/>
<evidence type="ECO:0000313" key="4">
    <source>
        <dbReference type="Proteomes" id="UP001595711"/>
    </source>
</evidence>
<gene>
    <name evidence="3" type="ORF">ACFOOQ_14315</name>
</gene>
<evidence type="ECO:0000256" key="2">
    <source>
        <dbReference type="SAM" id="SignalP"/>
    </source>
</evidence>
<reference evidence="4" key="1">
    <citation type="journal article" date="2019" name="Int. J. Syst. Evol. Microbiol.">
        <title>The Global Catalogue of Microorganisms (GCM) 10K type strain sequencing project: providing services to taxonomists for standard genome sequencing and annotation.</title>
        <authorList>
            <consortium name="The Broad Institute Genomics Platform"/>
            <consortium name="The Broad Institute Genome Sequencing Center for Infectious Disease"/>
            <person name="Wu L."/>
            <person name="Ma J."/>
        </authorList>
    </citation>
    <scope>NUCLEOTIDE SEQUENCE [LARGE SCALE GENOMIC DNA]</scope>
    <source>
        <strain evidence="4">KCTC 42182</strain>
    </source>
</reference>
<dbReference type="PIRSF" id="PIRSF017082">
    <property type="entry name" value="YflP"/>
    <property type="match status" value="1"/>
</dbReference>
<dbReference type="PANTHER" id="PTHR42928">
    <property type="entry name" value="TRICARBOXYLATE-BINDING PROTEIN"/>
    <property type="match status" value="1"/>
</dbReference>
<protein>
    <submittedName>
        <fullName evidence="3">Bug family tripartite tricarboxylate transporter substrate binding protein</fullName>
    </submittedName>
</protein>
<sequence>MRGLKSLVSGVCAAVAAVALGQVAPAQAAGWPERPVQVIVPWSAGGGTDATGRIIAKMLQDEFHQPFNVVNRTGGGGVVGHTAIAQAPADGYTIGVMTIEIATYKALGQSQLSGAKDFTPIALYNIDPGAFYVAADSSFKDARDVVAKLKADPKKYKLASGSAIGGAWHMAFGIALQKAGVDPGQFNWIASQGAAPALQELIAGGTDIVPCSLPEAKSLLDAKKIRAMAVLSHTRLKAYPDVPTAKEAMGVDVEAGAWRGIAGPKGMPKDVTEKLTKALDKIHKSAEFQKFMNDRGFGLAWKAGPDFAKFIEQSEVDSAKVLKAIGLAK</sequence>
<evidence type="ECO:0000256" key="1">
    <source>
        <dbReference type="ARBA" id="ARBA00006987"/>
    </source>
</evidence>
<dbReference type="RefSeq" id="WP_379727843.1">
    <property type="nucleotide sequence ID" value="NZ_JBHRYJ010000003.1"/>
</dbReference>
<accession>A0ABV7VGY8</accession>
<dbReference type="InterPro" id="IPR042100">
    <property type="entry name" value="Bug_dom1"/>
</dbReference>
<feature type="chain" id="PRO_5045376966" evidence="2">
    <location>
        <begin position="29"/>
        <end position="329"/>
    </location>
</feature>
<organism evidence="3 4">
    <name type="scientific">Ferrovibrio xuzhouensis</name>
    <dbReference type="NCBI Taxonomy" id="1576914"/>
    <lineage>
        <taxon>Bacteria</taxon>
        <taxon>Pseudomonadati</taxon>
        <taxon>Pseudomonadota</taxon>
        <taxon>Alphaproteobacteria</taxon>
        <taxon>Rhodospirillales</taxon>
        <taxon>Rhodospirillaceae</taxon>
        <taxon>Ferrovibrio</taxon>
    </lineage>
</organism>
<feature type="signal peptide" evidence="2">
    <location>
        <begin position="1"/>
        <end position="28"/>
    </location>
</feature>
<dbReference type="Pfam" id="PF03401">
    <property type="entry name" value="TctC"/>
    <property type="match status" value="1"/>
</dbReference>
<dbReference type="InterPro" id="IPR005064">
    <property type="entry name" value="BUG"/>
</dbReference>
<dbReference type="EMBL" id="JBHRYJ010000003">
    <property type="protein sequence ID" value="MFC3676728.1"/>
    <property type="molecule type" value="Genomic_DNA"/>
</dbReference>